<feature type="non-terminal residue" evidence="2">
    <location>
        <position position="113"/>
    </location>
</feature>
<proteinExistence type="predicted"/>
<evidence type="ECO:0000256" key="1">
    <source>
        <dbReference type="SAM" id="MobiDB-lite"/>
    </source>
</evidence>
<keyword evidence="3" id="KW-1185">Reference proteome</keyword>
<dbReference type="AlphaFoldDB" id="A0AAV5WWS8"/>
<feature type="non-terminal residue" evidence="2">
    <location>
        <position position="1"/>
    </location>
</feature>
<accession>A0AAV5WWS8</accession>
<gene>
    <name evidence="2" type="ORF">PFISCL1PPCAC_26367</name>
</gene>
<sequence>SSLRELAQWAKQFRTIILKVSKRKLPRTPDSDSNDERKKQEERVKRPSLRRLVIECRPVRRVTRIQRAVSPRPFVVWLKQSEERSEDDIQCNRSLQLLVHAIVLVDHHLQCKS</sequence>
<name>A0AAV5WWS8_9BILA</name>
<evidence type="ECO:0000313" key="2">
    <source>
        <dbReference type="EMBL" id="GMT35070.1"/>
    </source>
</evidence>
<feature type="compositionally biased region" description="Basic and acidic residues" evidence="1">
    <location>
        <begin position="27"/>
        <end position="45"/>
    </location>
</feature>
<dbReference type="Proteomes" id="UP001432322">
    <property type="component" value="Unassembled WGS sequence"/>
</dbReference>
<protein>
    <submittedName>
        <fullName evidence="2">Uncharacterized protein</fullName>
    </submittedName>
</protein>
<evidence type="ECO:0000313" key="3">
    <source>
        <dbReference type="Proteomes" id="UP001432322"/>
    </source>
</evidence>
<feature type="region of interest" description="Disordered" evidence="1">
    <location>
        <begin position="24"/>
        <end position="46"/>
    </location>
</feature>
<organism evidence="2 3">
    <name type="scientific">Pristionchus fissidentatus</name>
    <dbReference type="NCBI Taxonomy" id="1538716"/>
    <lineage>
        <taxon>Eukaryota</taxon>
        <taxon>Metazoa</taxon>
        <taxon>Ecdysozoa</taxon>
        <taxon>Nematoda</taxon>
        <taxon>Chromadorea</taxon>
        <taxon>Rhabditida</taxon>
        <taxon>Rhabditina</taxon>
        <taxon>Diplogasteromorpha</taxon>
        <taxon>Diplogasteroidea</taxon>
        <taxon>Neodiplogasteridae</taxon>
        <taxon>Pristionchus</taxon>
    </lineage>
</organism>
<dbReference type="EMBL" id="BTSY01000007">
    <property type="protein sequence ID" value="GMT35070.1"/>
    <property type="molecule type" value="Genomic_DNA"/>
</dbReference>
<reference evidence="2" key="1">
    <citation type="submission" date="2023-10" db="EMBL/GenBank/DDBJ databases">
        <title>Genome assembly of Pristionchus species.</title>
        <authorList>
            <person name="Yoshida K."/>
            <person name="Sommer R.J."/>
        </authorList>
    </citation>
    <scope>NUCLEOTIDE SEQUENCE</scope>
    <source>
        <strain evidence="2">RS5133</strain>
    </source>
</reference>
<comment type="caution">
    <text evidence="2">The sequence shown here is derived from an EMBL/GenBank/DDBJ whole genome shotgun (WGS) entry which is preliminary data.</text>
</comment>